<feature type="domain" description="CBS" evidence="3">
    <location>
        <begin position="11"/>
        <end position="69"/>
    </location>
</feature>
<evidence type="ECO:0000256" key="1">
    <source>
        <dbReference type="ARBA" id="ARBA00023122"/>
    </source>
</evidence>
<dbReference type="InterPro" id="IPR044729">
    <property type="entry name" value="CBS_bac"/>
</dbReference>
<evidence type="ECO:0000256" key="2">
    <source>
        <dbReference type="PROSITE-ProRule" id="PRU00703"/>
    </source>
</evidence>
<protein>
    <submittedName>
        <fullName evidence="4">CBS domain-containing protein</fullName>
    </submittedName>
</protein>
<dbReference type="PANTHER" id="PTHR43080">
    <property type="entry name" value="CBS DOMAIN-CONTAINING PROTEIN CBSX3, MITOCHONDRIAL"/>
    <property type="match status" value="1"/>
</dbReference>
<dbReference type="Gene3D" id="3.10.580.10">
    <property type="entry name" value="CBS-domain"/>
    <property type="match status" value="1"/>
</dbReference>
<dbReference type="InterPro" id="IPR051257">
    <property type="entry name" value="Diverse_CBS-Domain"/>
</dbReference>
<dbReference type="SUPFAM" id="SSF54631">
    <property type="entry name" value="CBS-domain pair"/>
    <property type="match status" value="1"/>
</dbReference>
<proteinExistence type="predicted"/>
<dbReference type="AlphaFoldDB" id="A0A430KR55"/>
<accession>A0A430KR55</accession>
<comment type="caution">
    <text evidence="4">The sequence shown here is derived from an EMBL/GenBank/DDBJ whole genome shotgun (WGS) entry which is preliminary data.</text>
</comment>
<dbReference type="PROSITE" id="PS51371">
    <property type="entry name" value="CBS"/>
    <property type="match status" value="2"/>
</dbReference>
<organism evidence="4 5">
    <name type="scientific">Amphritea opalescens</name>
    <dbReference type="NCBI Taxonomy" id="2490544"/>
    <lineage>
        <taxon>Bacteria</taxon>
        <taxon>Pseudomonadati</taxon>
        <taxon>Pseudomonadota</taxon>
        <taxon>Gammaproteobacteria</taxon>
        <taxon>Oceanospirillales</taxon>
        <taxon>Oceanospirillaceae</taxon>
        <taxon>Amphritea</taxon>
    </lineage>
</organism>
<evidence type="ECO:0000313" key="5">
    <source>
        <dbReference type="Proteomes" id="UP000283087"/>
    </source>
</evidence>
<name>A0A430KR55_9GAMM</name>
<gene>
    <name evidence="4" type="ORF">EH243_09905</name>
</gene>
<evidence type="ECO:0000259" key="3">
    <source>
        <dbReference type="PROSITE" id="PS51371"/>
    </source>
</evidence>
<keyword evidence="5" id="KW-1185">Reference proteome</keyword>
<feature type="domain" description="CBS" evidence="3">
    <location>
        <begin position="79"/>
        <end position="135"/>
    </location>
</feature>
<dbReference type="Pfam" id="PF00571">
    <property type="entry name" value="CBS"/>
    <property type="match status" value="2"/>
</dbReference>
<dbReference type="RefSeq" id="WP_126158494.1">
    <property type="nucleotide sequence ID" value="NZ_RQXW01000007.1"/>
</dbReference>
<sequence>MMRSVKASDYMATQLITFTPDTDLFEAINQLLEHRITGAPVLGREGEIVGLLSEADCLKAILTLTYHEEEVGGRVGDHMSTEVFTINHDADIISVAEEFITNKRRRLPVLKNGKLIGQISRRDVLRAVGQFAQDG</sequence>
<reference evidence="4 5" key="1">
    <citation type="submission" date="2018-11" db="EMBL/GenBank/DDBJ databases">
        <title>The draft genome sequence of Amphritea opalescens ANRC-JH13T.</title>
        <authorList>
            <person name="Fang Z."/>
            <person name="Zhang Y."/>
            <person name="Han X."/>
        </authorList>
    </citation>
    <scope>NUCLEOTIDE SEQUENCE [LARGE SCALE GENOMIC DNA]</scope>
    <source>
        <strain evidence="4 5">ANRC-JH13</strain>
    </source>
</reference>
<dbReference type="SMART" id="SM00116">
    <property type="entry name" value="CBS"/>
    <property type="match status" value="2"/>
</dbReference>
<dbReference type="OrthoDB" id="9790355at2"/>
<dbReference type="CDD" id="cd04629">
    <property type="entry name" value="CBS_pair_bac"/>
    <property type="match status" value="1"/>
</dbReference>
<dbReference type="EMBL" id="RQXW01000007">
    <property type="protein sequence ID" value="RTE65987.1"/>
    <property type="molecule type" value="Genomic_DNA"/>
</dbReference>
<keyword evidence="1 2" id="KW-0129">CBS domain</keyword>
<dbReference type="InterPro" id="IPR046342">
    <property type="entry name" value="CBS_dom_sf"/>
</dbReference>
<dbReference type="Proteomes" id="UP000283087">
    <property type="component" value="Unassembled WGS sequence"/>
</dbReference>
<dbReference type="InterPro" id="IPR000644">
    <property type="entry name" value="CBS_dom"/>
</dbReference>
<dbReference type="PANTHER" id="PTHR43080:SF26">
    <property type="entry name" value="REGULATORY PROTEIN"/>
    <property type="match status" value="1"/>
</dbReference>
<evidence type="ECO:0000313" key="4">
    <source>
        <dbReference type="EMBL" id="RTE65987.1"/>
    </source>
</evidence>